<dbReference type="Pfam" id="PF10295">
    <property type="entry name" value="DUF2406"/>
    <property type="match status" value="1"/>
</dbReference>
<proteinExistence type="predicted"/>
<feature type="region of interest" description="Disordered" evidence="1">
    <location>
        <begin position="48"/>
        <end position="100"/>
    </location>
</feature>
<name>A0A0P1KRT0_9SACH</name>
<protein>
    <submittedName>
        <fullName evidence="2">LAQU0S05e06524g1_1</fullName>
    </submittedName>
</protein>
<feature type="region of interest" description="Disordered" evidence="1">
    <location>
        <begin position="1"/>
        <end position="28"/>
    </location>
</feature>
<dbReference type="PANTHER" id="PTHR28186">
    <property type="entry name" value="MEIOTICALLY UP-REGULATED GENE 9 PROTEIN"/>
    <property type="match status" value="1"/>
</dbReference>
<sequence>MGLFRKSSNASTGAGHLHAPDAKLTKEDREHFKIRTASVHDPVLEAVQEAQPFEQAADVSQDDPNRKSYYSGEGPDHLTRDVFGQPIQQPDISNPMRARDERPLDTIRGFEYSISGDPSWGQRLETQQYGFRVRPDFPQFGDSGAAMAANGPGGMPSSQFMMQEQAIYSAPAPDSALNPSKKKKKRGLFGRKKDTAE</sequence>
<gene>
    <name evidence="2" type="ORF">LAQU0_S05e06524g</name>
</gene>
<keyword evidence="3" id="KW-1185">Reference proteome</keyword>
<dbReference type="EMBL" id="LN890537">
    <property type="protein sequence ID" value="CUS22488.1"/>
    <property type="molecule type" value="Genomic_DNA"/>
</dbReference>
<dbReference type="OrthoDB" id="5330253at2759"/>
<dbReference type="Proteomes" id="UP000236544">
    <property type="component" value="Unassembled WGS sequence"/>
</dbReference>
<dbReference type="PANTHER" id="PTHR28186:SF1">
    <property type="entry name" value="MEIOTICALLY UP-REGULATED GENE 9 PROTEIN"/>
    <property type="match status" value="1"/>
</dbReference>
<accession>A0A0P1KRT0</accession>
<feature type="compositionally biased region" description="Basic residues" evidence="1">
    <location>
        <begin position="180"/>
        <end position="190"/>
    </location>
</feature>
<feature type="compositionally biased region" description="Polar residues" evidence="1">
    <location>
        <begin position="1"/>
        <end position="12"/>
    </location>
</feature>
<feature type="region of interest" description="Disordered" evidence="1">
    <location>
        <begin position="163"/>
        <end position="197"/>
    </location>
</feature>
<evidence type="ECO:0000313" key="3">
    <source>
        <dbReference type="Proteomes" id="UP000236544"/>
    </source>
</evidence>
<evidence type="ECO:0000313" key="2">
    <source>
        <dbReference type="EMBL" id="CUS22488.1"/>
    </source>
</evidence>
<evidence type="ECO:0000256" key="1">
    <source>
        <dbReference type="SAM" id="MobiDB-lite"/>
    </source>
</evidence>
<reference evidence="3" key="1">
    <citation type="submission" date="2015-10" db="EMBL/GenBank/DDBJ databases">
        <authorList>
            <person name="Devillers H."/>
        </authorList>
    </citation>
    <scope>NUCLEOTIDE SEQUENCE [LARGE SCALE GENOMIC DNA]</scope>
</reference>
<feature type="compositionally biased region" description="Basic and acidic residues" evidence="1">
    <location>
        <begin position="18"/>
        <end position="28"/>
    </location>
</feature>
<dbReference type="AlphaFoldDB" id="A0A0P1KRT0"/>
<dbReference type="InterPro" id="IPR018809">
    <property type="entry name" value="DUF2406"/>
</dbReference>
<organism evidence="2 3">
    <name type="scientific">Lachancea quebecensis</name>
    <dbReference type="NCBI Taxonomy" id="1654605"/>
    <lineage>
        <taxon>Eukaryota</taxon>
        <taxon>Fungi</taxon>
        <taxon>Dikarya</taxon>
        <taxon>Ascomycota</taxon>
        <taxon>Saccharomycotina</taxon>
        <taxon>Saccharomycetes</taxon>
        <taxon>Saccharomycetales</taxon>
        <taxon>Saccharomycetaceae</taxon>
        <taxon>Lachancea</taxon>
    </lineage>
</organism>